<dbReference type="AlphaFoldDB" id="A0A1S3TM98"/>
<dbReference type="PANTHER" id="PTHR12271">
    <property type="entry name" value="POLY A POLYMERASE CID PAP -RELATED"/>
    <property type="match status" value="1"/>
</dbReference>
<dbReference type="CDD" id="cd05402">
    <property type="entry name" value="NT_PAP_TUTase"/>
    <property type="match status" value="1"/>
</dbReference>
<dbReference type="GO" id="GO:0031123">
    <property type="term" value="P:RNA 3'-end processing"/>
    <property type="evidence" value="ECO:0007669"/>
    <property type="project" value="TreeGrafter"/>
</dbReference>
<protein>
    <submittedName>
        <fullName evidence="4">Protein HESO1 isoform X1</fullName>
    </submittedName>
</protein>
<proteinExistence type="predicted"/>
<feature type="region of interest" description="Disordered" evidence="1">
    <location>
        <begin position="528"/>
        <end position="592"/>
    </location>
</feature>
<dbReference type="InterPro" id="IPR054708">
    <property type="entry name" value="MTPAP-like_central"/>
</dbReference>
<dbReference type="Proteomes" id="UP000087766">
    <property type="component" value="Chromosome 3"/>
</dbReference>
<feature type="compositionally biased region" description="Basic and acidic residues" evidence="1">
    <location>
        <begin position="558"/>
        <end position="567"/>
    </location>
</feature>
<dbReference type="Gene3D" id="3.30.460.10">
    <property type="entry name" value="Beta Polymerase, domain 2"/>
    <property type="match status" value="1"/>
</dbReference>
<sequence length="592" mass="66031">MCIEKPPALARVAGGSSSSFICWGYFSKAFEILVDCDPLAFIFFHLVLQTIIADCLIIDCTLIFFGARMTTHNVLDIALNDILRVVTPLQEDWNIRFAIINDIRSIVESVESLRGATVEPFGSFVSNLFTRWGDLDISIELSNGLHISSAGKKQKQTLLGEVLKALRMKGGGSNLQFIPNARVPILKFRSYRQGVSCDISINNLPGQMKSKILLWMNKIDGRFHDMVLLVKEWAKAHKINNSKAGTFNSYSLSLLVIFHFQTCVPAILPPLKYIYPGNMVDDLKGVRADAENRITETCNASINQHISNKGRSINKKSVRDLFVEFLGKYAQMDSWASNLGICPYTGQWEQIENNTIWLPKTYAIFVEDPFEQPQNTARSVSAGQLKKISEAFSKSYSFFSSNNHNLNSLLTMLAPPHVVKSITGIQNYNGSYFHPTQPKVQRVMRPPPQLQHFQYASPGTSSKSSASNGHMQMPRGTNFSIPSSNGHMQMPRGTNFSIPSSNGYIQMPRGTSFNIPSSYGHMQMPRVTSFNIPPSNGHIQMPRGISISSSSSNGHIQNPRETKKPRETNFNSASSNGHVPVNKGQQMWRPKS</sequence>
<feature type="region of interest" description="Disordered" evidence="1">
    <location>
        <begin position="453"/>
        <end position="509"/>
    </location>
</feature>
<name>A0A1S3TM98_VIGRR</name>
<evidence type="ECO:0000259" key="2">
    <source>
        <dbReference type="Pfam" id="PF22600"/>
    </source>
</evidence>
<feature type="compositionally biased region" description="Polar residues" evidence="1">
    <location>
        <begin position="475"/>
        <end position="509"/>
    </location>
</feature>
<feature type="compositionally biased region" description="Low complexity" evidence="1">
    <location>
        <begin position="457"/>
        <end position="467"/>
    </location>
</feature>
<dbReference type="PANTHER" id="PTHR12271:SF123">
    <property type="entry name" value="PROTEIN HESO1"/>
    <property type="match status" value="1"/>
</dbReference>
<dbReference type="GO" id="GO:0050265">
    <property type="term" value="F:RNA uridylyltransferase activity"/>
    <property type="evidence" value="ECO:0007669"/>
    <property type="project" value="TreeGrafter"/>
</dbReference>
<keyword evidence="3" id="KW-1185">Reference proteome</keyword>
<reference evidence="3" key="1">
    <citation type="journal article" date="2014" name="Nat. Commun.">
        <title>Genome sequence of mungbean and insights into evolution within Vigna species.</title>
        <authorList>
            <person name="Kang Y.J."/>
            <person name="Kim S.K."/>
            <person name="Kim M.Y."/>
            <person name="Lestari P."/>
            <person name="Kim K.H."/>
            <person name="Ha B.K."/>
            <person name="Jun T.H."/>
            <person name="Hwang W.J."/>
            <person name="Lee T."/>
            <person name="Lee J."/>
            <person name="Shim S."/>
            <person name="Yoon M.Y."/>
            <person name="Jang Y.E."/>
            <person name="Han K.S."/>
            <person name="Taeprayoon P."/>
            <person name="Yoon N."/>
            <person name="Somta P."/>
            <person name="Tanya P."/>
            <person name="Kim K.S."/>
            <person name="Gwag J.G."/>
            <person name="Moon J.K."/>
            <person name="Lee Y.H."/>
            <person name="Park B.S."/>
            <person name="Bombarely A."/>
            <person name="Doyle J.J."/>
            <person name="Jackson S.A."/>
            <person name="Schafleitner R."/>
            <person name="Srinives P."/>
            <person name="Varshney R.K."/>
            <person name="Lee S.H."/>
        </authorList>
    </citation>
    <scope>NUCLEOTIDE SEQUENCE [LARGE SCALE GENOMIC DNA]</scope>
    <source>
        <strain evidence="3">cv. VC1973A</strain>
    </source>
</reference>
<dbReference type="GeneID" id="106756804"/>
<feature type="compositionally biased region" description="Polar residues" evidence="1">
    <location>
        <begin position="568"/>
        <end position="577"/>
    </location>
</feature>
<dbReference type="OrthoDB" id="2274644at2759"/>
<evidence type="ECO:0000256" key="1">
    <source>
        <dbReference type="SAM" id="MobiDB-lite"/>
    </source>
</evidence>
<evidence type="ECO:0000313" key="4">
    <source>
        <dbReference type="RefSeq" id="XP_014494880.1"/>
    </source>
</evidence>
<dbReference type="InterPro" id="IPR043519">
    <property type="entry name" value="NT_sf"/>
</dbReference>
<dbReference type="STRING" id="3916.A0A1S3TM98"/>
<dbReference type="RefSeq" id="XP_014494880.1">
    <property type="nucleotide sequence ID" value="XM_014639394.2"/>
</dbReference>
<evidence type="ECO:0000313" key="3">
    <source>
        <dbReference type="Proteomes" id="UP000087766"/>
    </source>
</evidence>
<accession>A0A1S3TM98</accession>
<reference evidence="4" key="2">
    <citation type="submission" date="2025-08" db="UniProtKB">
        <authorList>
            <consortium name="RefSeq"/>
        </authorList>
    </citation>
    <scope>IDENTIFICATION</scope>
    <source>
        <tissue evidence="4">Leaf</tissue>
    </source>
</reference>
<feature type="domain" description="Poly(A) RNA polymerase mitochondrial-like central palm" evidence="2">
    <location>
        <begin position="78"/>
        <end position="213"/>
    </location>
</feature>
<dbReference type="Gene3D" id="1.10.1410.10">
    <property type="match status" value="1"/>
</dbReference>
<dbReference type="Pfam" id="PF22600">
    <property type="entry name" value="MTPAP-like_central"/>
    <property type="match status" value="1"/>
</dbReference>
<dbReference type="KEGG" id="vra:106756804"/>
<feature type="compositionally biased region" description="Polar residues" evidence="1">
    <location>
        <begin position="528"/>
        <end position="538"/>
    </location>
</feature>
<organism evidence="3 4">
    <name type="scientific">Vigna radiata var. radiata</name>
    <name type="common">Mung bean</name>
    <name type="synonym">Phaseolus aureus</name>
    <dbReference type="NCBI Taxonomy" id="3916"/>
    <lineage>
        <taxon>Eukaryota</taxon>
        <taxon>Viridiplantae</taxon>
        <taxon>Streptophyta</taxon>
        <taxon>Embryophyta</taxon>
        <taxon>Tracheophyta</taxon>
        <taxon>Spermatophyta</taxon>
        <taxon>Magnoliopsida</taxon>
        <taxon>eudicotyledons</taxon>
        <taxon>Gunneridae</taxon>
        <taxon>Pentapetalae</taxon>
        <taxon>rosids</taxon>
        <taxon>fabids</taxon>
        <taxon>Fabales</taxon>
        <taxon>Fabaceae</taxon>
        <taxon>Papilionoideae</taxon>
        <taxon>50 kb inversion clade</taxon>
        <taxon>NPAAA clade</taxon>
        <taxon>indigoferoid/millettioid clade</taxon>
        <taxon>Phaseoleae</taxon>
        <taxon>Vigna</taxon>
    </lineage>
</organism>
<gene>
    <name evidence="4" type="primary">LOC106756804</name>
</gene>
<dbReference type="SUPFAM" id="SSF81631">
    <property type="entry name" value="PAP/OAS1 substrate-binding domain"/>
    <property type="match status" value="1"/>
</dbReference>
<dbReference type="SUPFAM" id="SSF81301">
    <property type="entry name" value="Nucleotidyltransferase"/>
    <property type="match status" value="1"/>
</dbReference>